<feature type="region of interest" description="Disordered" evidence="1">
    <location>
        <begin position="15"/>
        <end position="61"/>
    </location>
</feature>
<dbReference type="Proteomes" id="UP000645217">
    <property type="component" value="Unassembled WGS sequence"/>
</dbReference>
<dbReference type="AlphaFoldDB" id="A0A917REE5"/>
<reference evidence="2" key="2">
    <citation type="submission" date="2020-09" db="EMBL/GenBank/DDBJ databases">
        <authorList>
            <person name="Sun Q."/>
            <person name="Ohkuma M."/>
        </authorList>
    </citation>
    <scope>NUCLEOTIDE SEQUENCE</scope>
    <source>
        <strain evidence="2">JCM 13064</strain>
    </source>
</reference>
<evidence type="ECO:0000256" key="1">
    <source>
        <dbReference type="SAM" id="MobiDB-lite"/>
    </source>
</evidence>
<feature type="compositionally biased region" description="Basic and acidic residues" evidence="1">
    <location>
        <begin position="17"/>
        <end position="38"/>
    </location>
</feature>
<name>A0A917REE5_9ACTN</name>
<gene>
    <name evidence="2" type="ORF">GCM10007964_52140</name>
</gene>
<keyword evidence="3" id="KW-1185">Reference proteome</keyword>
<reference evidence="2" key="1">
    <citation type="journal article" date="2014" name="Int. J. Syst. Evol. Microbiol.">
        <title>Complete genome sequence of Corynebacterium casei LMG S-19264T (=DSM 44701T), isolated from a smear-ripened cheese.</title>
        <authorList>
            <consortium name="US DOE Joint Genome Institute (JGI-PGF)"/>
            <person name="Walter F."/>
            <person name="Albersmeier A."/>
            <person name="Kalinowski J."/>
            <person name="Ruckert C."/>
        </authorList>
    </citation>
    <scope>NUCLEOTIDE SEQUENCE</scope>
    <source>
        <strain evidence="2">JCM 13064</strain>
    </source>
</reference>
<comment type="caution">
    <text evidence="2">The sequence shown here is derived from an EMBL/GenBank/DDBJ whole genome shotgun (WGS) entry which is preliminary data.</text>
</comment>
<feature type="region of interest" description="Disordered" evidence="1">
    <location>
        <begin position="91"/>
        <end position="138"/>
    </location>
</feature>
<evidence type="ECO:0000313" key="2">
    <source>
        <dbReference type="EMBL" id="GGL03599.1"/>
    </source>
</evidence>
<dbReference type="EMBL" id="BMNT01000031">
    <property type="protein sequence ID" value="GGL03599.1"/>
    <property type="molecule type" value="Genomic_DNA"/>
</dbReference>
<sequence>MVIVMVVSFAGGGADMALREGDDRRGEGGEGAADRGREPAPGGHAARSTRSPPVRISARPAAYRRTAYLAGRCVPGRLRIRSATETWLRRVGAPSRVGPDGKRNLNAGMRTGGGPPDGPDDRRHTDGSRPCTQKGEAE</sequence>
<protein>
    <submittedName>
        <fullName evidence="2">Uncharacterized protein</fullName>
    </submittedName>
</protein>
<accession>A0A917REE5</accession>
<evidence type="ECO:0000313" key="3">
    <source>
        <dbReference type="Proteomes" id="UP000645217"/>
    </source>
</evidence>
<proteinExistence type="predicted"/>
<organism evidence="2 3">
    <name type="scientific">Sphaerisporangium melleum</name>
    <dbReference type="NCBI Taxonomy" id="321316"/>
    <lineage>
        <taxon>Bacteria</taxon>
        <taxon>Bacillati</taxon>
        <taxon>Actinomycetota</taxon>
        <taxon>Actinomycetes</taxon>
        <taxon>Streptosporangiales</taxon>
        <taxon>Streptosporangiaceae</taxon>
        <taxon>Sphaerisporangium</taxon>
    </lineage>
</organism>